<comment type="caution">
    <text evidence="1">The sequence shown here is derived from an EMBL/GenBank/DDBJ whole genome shotgun (WGS) entry which is preliminary data.</text>
</comment>
<name>A0A2T5GG46_9SPHN</name>
<dbReference type="Pfam" id="PF05045">
    <property type="entry name" value="RgpF"/>
    <property type="match status" value="1"/>
</dbReference>
<dbReference type="AlphaFoldDB" id="A0A2T5GG46"/>
<dbReference type="Proteomes" id="UP000244189">
    <property type="component" value="Unassembled WGS sequence"/>
</dbReference>
<dbReference type="InterPro" id="IPR007739">
    <property type="entry name" value="RgpF"/>
</dbReference>
<dbReference type="EMBL" id="QAOG01000009">
    <property type="protein sequence ID" value="PTQ58301.1"/>
    <property type="molecule type" value="Genomic_DNA"/>
</dbReference>
<evidence type="ECO:0000313" key="1">
    <source>
        <dbReference type="EMBL" id="PTQ58301.1"/>
    </source>
</evidence>
<evidence type="ECO:0000313" key="2">
    <source>
        <dbReference type="Proteomes" id="UP000244189"/>
    </source>
</evidence>
<protein>
    <submittedName>
        <fullName evidence="1">Rhamnan synthesis protein F</fullName>
    </submittedName>
</protein>
<sequence length="338" mass="38136">MTTAASDLRHARRVCFFAHYDRFGEVADHVLLYLDALAEAGFSVVVLSSATLDEAAQARLRGHCHTLVMRANEGLDFGGWGEAMRRFLPLEAEFLLLANDSVYAPVTSLSAFIDRLTAVPADVYGAIESREHAPHLQSWFLLLRPAVYTSATFRDFMAAPVDPALDKDAIILAREVGLTRTLDTAPFTRHAAYDLGSAGPIVRNRPINPTHLIWRYLIEQQKMPFIKVDLLRFDPVRVGSAARWRAIVEPRNPVLAEAIARDLRRFPQARAGSLRERLVWSVDRYPTYWPEMQDFVVRDHRLTGRPIAAAVNKAGYLLIETAGKVVRKSVRRLRRRTP</sequence>
<reference evidence="1 2" key="1">
    <citation type="submission" date="2018-04" db="EMBL/GenBank/DDBJ databases">
        <title>Genomic Encyclopedia of Type Strains, Phase III (KMG-III): the genomes of soil and plant-associated and newly described type strains.</title>
        <authorList>
            <person name="Whitman W."/>
        </authorList>
    </citation>
    <scope>NUCLEOTIDE SEQUENCE [LARGE SCALE GENOMIC DNA]</scope>
    <source>
        <strain evidence="1 2">MA101b</strain>
    </source>
</reference>
<dbReference type="RefSeq" id="WP_107959960.1">
    <property type="nucleotide sequence ID" value="NZ_QAOG01000009.1"/>
</dbReference>
<gene>
    <name evidence="1" type="ORF">C8J26_3901</name>
</gene>
<proteinExistence type="predicted"/>
<organism evidence="1 2">
    <name type="scientific">Sphingomonas aurantiaca</name>
    <dbReference type="NCBI Taxonomy" id="185949"/>
    <lineage>
        <taxon>Bacteria</taxon>
        <taxon>Pseudomonadati</taxon>
        <taxon>Pseudomonadota</taxon>
        <taxon>Alphaproteobacteria</taxon>
        <taxon>Sphingomonadales</taxon>
        <taxon>Sphingomonadaceae</taxon>
        <taxon>Sphingomonas</taxon>
    </lineage>
</organism>
<accession>A0A2T5GG46</accession>
<keyword evidence="2" id="KW-1185">Reference proteome</keyword>